<accession>A0ABY0MIX1</accession>
<name>A0ABY0MIX1_9BACT</name>
<dbReference type="Proteomes" id="UP000198717">
    <property type="component" value="Unassembled WGS sequence"/>
</dbReference>
<dbReference type="Gene3D" id="3.90.960.10">
    <property type="entry name" value="YbaK/aminoacyl-tRNA synthetase-associated domain"/>
    <property type="match status" value="1"/>
</dbReference>
<organism evidence="2 3">
    <name type="scientific">Myxococcus virescens</name>
    <dbReference type="NCBI Taxonomy" id="83456"/>
    <lineage>
        <taxon>Bacteria</taxon>
        <taxon>Pseudomonadati</taxon>
        <taxon>Myxococcota</taxon>
        <taxon>Myxococcia</taxon>
        <taxon>Myxococcales</taxon>
        <taxon>Cystobacterineae</taxon>
        <taxon>Myxococcaceae</taxon>
        <taxon>Myxococcus</taxon>
    </lineage>
</organism>
<dbReference type="InterPro" id="IPR036754">
    <property type="entry name" value="YbaK/aa-tRNA-synt-asso_dom_sf"/>
</dbReference>
<evidence type="ECO:0000313" key="3">
    <source>
        <dbReference type="Proteomes" id="UP000198717"/>
    </source>
</evidence>
<dbReference type="CDD" id="cd04332">
    <property type="entry name" value="YbaK_like"/>
    <property type="match status" value="1"/>
</dbReference>
<evidence type="ECO:0000313" key="2">
    <source>
        <dbReference type="EMBL" id="SDD36123.1"/>
    </source>
</evidence>
<evidence type="ECO:0000259" key="1">
    <source>
        <dbReference type="Pfam" id="PF04073"/>
    </source>
</evidence>
<dbReference type="PANTHER" id="PTHR30411:SF9">
    <property type="entry name" value="MULTIFUNCTIONAL SER_THR-TRNA DEACYLASE PROXP-Y"/>
    <property type="match status" value="1"/>
</dbReference>
<dbReference type="EMBL" id="FNAJ01000001">
    <property type="protein sequence ID" value="SDD36123.1"/>
    <property type="molecule type" value="Genomic_DNA"/>
</dbReference>
<comment type="caution">
    <text evidence="2">The sequence shown here is derived from an EMBL/GenBank/DDBJ whole genome shotgun (WGS) entry which is preliminary data.</text>
</comment>
<dbReference type="PANTHER" id="PTHR30411">
    <property type="entry name" value="CYTOPLASMIC PROTEIN"/>
    <property type="match status" value="1"/>
</dbReference>
<protein>
    <submittedName>
        <fullName evidence="2">Ala-tRNA(Pro) deacylase</fullName>
    </submittedName>
</protein>
<dbReference type="SUPFAM" id="SSF55826">
    <property type="entry name" value="YbaK/ProRS associated domain"/>
    <property type="match status" value="1"/>
</dbReference>
<dbReference type="Pfam" id="PF04073">
    <property type="entry name" value="tRNA_edit"/>
    <property type="match status" value="1"/>
</dbReference>
<proteinExistence type="predicted"/>
<gene>
    <name evidence="2" type="ORF">SAMN04488504_101580</name>
</gene>
<sequence length="208" mass="23467">MVGCMPECGRHPWSDALAVITFFLEEVRFPMIPEAIQHYLRRNGVRFERYWHPRAVSAQEVAESLHVSGWRVAKSVIVMADRQPWIVVVPAAGTVDLNQVRDMLGARHVRLATEPEFSGHFPDCEVGAEPPFGELYGLPVAVDESLSLAERLLFRAGSHEESLELRFQDFATLEWPLVASFIEKEQQLQALNNTGAPSRSREEAHAHI</sequence>
<feature type="domain" description="YbaK/aminoacyl-tRNA synthetase-associated" evidence="1">
    <location>
        <begin position="52"/>
        <end position="172"/>
    </location>
</feature>
<dbReference type="InterPro" id="IPR007214">
    <property type="entry name" value="YbaK/aa-tRNA-synth-assoc-dom"/>
</dbReference>
<reference evidence="2 3" key="1">
    <citation type="submission" date="2016-10" db="EMBL/GenBank/DDBJ databases">
        <authorList>
            <person name="Varghese N."/>
            <person name="Submissions S."/>
        </authorList>
    </citation>
    <scope>NUCLEOTIDE SEQUENCE [LARGE SCALE GENOMIC DNA]</scope>
    <source>
        <strain evidence="2 3">DSM 2260</strain>
    </source>
</reference>
<keyword evidence="3" id="KW-1185">Reference proteome</keyword>